<dbReference type="PROSITE" id="PS51257">
    <property type="entry name" value="PROKAR_LIPOPROTEIN"/>
    <property type="match status" value="1"/>
</dbReference>
<proteinExistence type="predicted"/>
<dbReference type="EMBL" id="CP011390">
    <property type="protein sequence ID" value="ANE52019.1"/>
    <property type="molecule type" value="Genomic_DNA"/>
</dbReference>
<dbReference type="InterPro" id="IPR041662">
    <property type="entry name" value="SusD-like_2"/>
</dbReference>
<protein>
    <recommendedName>
        <fullName evidence="4">SusD/RagB family nutrient-binding outer membrane lipoprotein</fullName>
    </recommendedName>
</protein>
<feature type="chain" id="PRO_5008001376" description="SusD/RagB family nutrient-binding outer membrane lipoprotein" evidence="1">
    <location>
        <begin position="25"/>
        <end position="487"/>
    </location>
</feature>
<dbReference type="Pfam" id="PF12771">
    <property type="entry name" value="SusD-like_2"/>
    <property type="match status" value="1"/>
</dbReference>
<accession>A0A172TY49</accession>
<dbReference type="OrthoDB" id="614457at2"/>
<dbReference type="RefSeq" id="WP_066406160.1">
    <property type="nucleotide sequence ID" value="NZ_CP011390.1"/>
</dbReference>
<evidence type="ECO:0000313" key="3">
    <source>
        <dbReference type="Proteomes" id="UP000077177"/>
    </source>
</evidence>
<dbReference type="AlphaFoldDB" id="A0A172TY49"/>
<feature type="signal peptide" evidence="1">
    <location>
        <begin position="1"/>
        <end position="24"/>
    </location>
</feature>
<dbReference type="InterPro" id="IPR011990">
    <property type="entry name" value="TPR-like_helical_dom_sf"/>
</dbReference>
<keyword evidence="3" id="KW-1185">Reference proteome</keyword>
<evidence type="ECO:0008006" key="4">
    <source>
        <dbReference type="Google" id="ProtNLM"/>
    </source>
</evidence>
<reference evidence="3" key="1">
    <citation type="submission" date="2015-01" db="EMBL/GenBank/DDBJ databases">
        <title>Flavisolibacter sp./LCS9/ whole genome sequencing.</title>
        <authorList>
            <person name="Kim M.K."/>
            <person name="Srinivasan S."/>
            <person name="Lee J.-J."/>
        </authorList>
    </citation>
    <scope>NUCLEOTIDE SEQUENCE [LARGE SCALE GENOMIC DNA]</scope>
    <source>
        <strain evidence="3">LCS9</strain>
    </source>
</reference>
<evidence type="ECO:0000313" key="2">
    <source>
        <dbReference type="EMBL" id="ANE52019.1"/>
    </source>
</evidence>
<dbReference type="SUPFAM" id="SSF48452">
    <property type="entry name" value="TPR-like"/>
    <property type="match status" value="1"/>
</dbReference>
<dbReference type="PATRIC" id="fig|1492898.3.peg.3798"/>
<organism evidence="2 3">
    <name type="scientific">Flavisolibacter tropicus</name>
    <dbReference type="NCBI Taxonomy" id="1492898"/>
    <lineage>
        <taxon>Bacteria</taxon>
        <taxon>Pseudomonadati</taxon>
        <taxon>Bacteroidota</taxon>
        <taxon>Chitinophagia</taxon>
        <taxon>Chitinophagales</taxon>
        <taxon>Chitinophagaceae</taxon>
        <taxon>Flavisolibacter</taxon>
    </lineage>
</organism>
<dbReference type="Gene3D" id="1.25.40.390">
    <property type="match status" value="1"/>
</dbReference>
<reference evidence="2 3" key="2">
    <citation type="journal article" date="2016" name="Int. J. Syst. Evol. Microbiol.">
        <title>Flavisolibacter tropicus sp. nov., isolated from tropical soil.</title>
        <authorList>
            <person name="Lee J.J."/>
            <person name="Kang M.S."/>
            <person name="Kim G.S."/>
            <person name="Lee C.S."/>
            <person name="Lim S."/>
            <person name="Lee J."/>
            <person name="Roh S.H."/>
            <person name="Kang H."/>
            <person name="Ha J.M."/>
            <person name="Bae S."/>
            <person name="Jung H.Y."/>
            <person name="Kim M.K."/>
        </authorList>
    </citation>
    <scope>NUCLEOTIDE SEQUENCE [LARGE SCALE GENOMIC DNA]</scope>
    <source>
        <strain evidence="2 3">LCS9</strain>
    </source>
</reference>
<name>A0A172TY49_9BACT</name>
<dbReference type="KEGG" id="fla:SY85_17460"/>
<dbReference type="Proteomes" id="UP000077177">
    <property type="component" value="Chromosome"/>
</dbReference>
<gene>
    <name evidence="2" type="ORF">SY85_17460</name>
</gene>
<keyword evidence="1" id="KW-0732">Signal</keyword>
<dbReference type="STRING" id="1492898.SY85_17460"/>
<sequence length="487" mass="53555">MLKLKKGVLAAAVLAMLVGSGCKKQLDINTDPNNPPVEQGTPRLVFPAAVLSTTGRVGGDMAILGGLWSQYWTQSATANQYKNIDMYNLKSADFNGAYTELFSGALNDYQFVINKSKEQSDWKYLLMATVMKAYTYQILVDLYDQVPYTEAFQGNANLQPKFDDGYSIYKGLLAEIDEALGKDFTSGTVDSKDKAADLVFKGDMEKWEQFANTQKLKMFLRMVNVKPAEAEAGIKALYASGATFLSTDAAIKSFQDAPDNSNPMYEYNVRKLNVGTNLRASRTMLTYLQANGDPRVSAFYTNTTGINQGDFASTDATYQGAGVVKQSPTDPVYFISEAESYFMQAEARERYFGGADAQALYNQGVLKAFAQVGQSGASFIAPGGKYAYPVAGSLEDKIKAISTQKWISFFGSHALEGFFEKNRTGYPKTSAVYSDEAAYVPGEFVISRNAVTNGQLPKRLVFPNVERQRNNNTPAEVPITTPVWWAK</sequence>
<evidence type="ECO:0000256" key="1">
    <source>
        <dbReference type="SAM" id="SignalP"/>
    </source>
</evidence>